<accession>A0A021VV80</accession>
<dbReference type="GO" id="GO:0020037">
    <property type="term" value="F:heme binding"/>
    <property type="evidence" value="ECO:0007669"/>
    <property type="project" value="InterPro"/>
</dbReference>
<name>A0A021VV80_9CELL</name>
<feature type="compositionally biased region" description="Gly residues" evidence="1">
    <location>
        <begin position="33"/>
        <end position="44"/>
    </location>
</feature>
<dbReference type="SUPFAM" id="SSF56634">
    <property type="entry name" value="Heme-dependent catalase-like"/>
    <property type="match status" value="1"/>
</dbReference>
<protein>
    <recommendedName>
        <fullName evidence="4">Phosphodiesterase</fullName>
    </recommendedName>
</protein>
<sequence>MRGRTTSQDQDDDGGDVRTQVRVDGPTRRGAVPPGGAGSPGRCGTGSTSVDAVRGAVRGAARLAARGLGPVLGVLVAGAARVRAGKPLHPQGLVLRGRLRRDAVGSPTGTWLDGPGEDDVVVRLSRGGGLPRRLPDVLGLALRVGDVDLLLSSPAGTGPGLRHVPGPRRGHGGAPYSSLLPFRGPEGPVLLLARPEPPRKLPHDRDGLARALAEQPLELRLSWATAGSRWRPLGTLEIMAEEARAVDRPVRFDPLRTPPGLGTYDWVAALRSPAYRAAQAHPARPDGAPHPGG</sequence>
<evidence type="ECO:0008006" key="4">
    <source>
        <dbReference type="Google" id="ProtNLM"/>
    </source>
</evidence>
<proteinExistence type="predicted"/>
<dbReference type="InterPro" id="IPR020835">
    <property type="entry name" value="Catalase_sf"/>
</dbReference>
<feature type="region of interest" description="Disordered" evidence="1">
    <location>
        <begin position="155"/>
        <end position="174"/>
    </location>
</feature>
<gene>
    <name evidence="2" type="ORF">N866_13020</name>
</gene>
<evidence type="ECO:0000256" key="1">
    <source>
        <dbReference type="SAM" id="MobiDB-lite"/>
    </source>
</evidence>
<comment type="caution">
    <text evidence="2">The sequence shown here is derived from an EMBL/GenBank/DDBJ whole genome shotgun (WGS) entry which is preliminary data.</text>
</comment>
<dbReference type="Proteomes" id="UP000019753">
    <property type="component" value="Unassembled WGS sequence"/>
</dbReference>
<evidence type="ECO:0000313" key="2">
    <source>
        <dbReference type="EMBL" id="EYR65104.1"/>
    </source>
</evidence>
<dbReference type="AlphaFoldDB" id="A0A021VV80"/>
<feature type="compositionally biased region" description="Basic and acidic residues" evidence="1">
    <location>
        <begin position="15"/>
        <end position="27"/>
    </location>
</feature>
<keyword evidence="3" id="KW-1185">Reference proteome</keyword>
<evidence type="ECO:0000313" key="3">
    <source>
        <dbReference type="Proteomes" id="UP000019753"/>
    </source>
</evidence>
<reference evidence="2 3" key="1">
    <citation type="submission" date="2014-01" db="EMBL/GenBank/DDBJ databases">
        <title>Actinotalea ferrariae CF5-4.</title>
        <authorList>
            <person name="Chen F."/>
            <person name="Li Y."/>
            <person name="Wang G."/>
        </authorList>
    </citation>
    <scope>NUCLEOTIDE SEQUENCE [LARGE SCALE GENOMIC DNA]</scope>
    <source>
        <strain evidence="2 3">CF5-4</strain>
    </source>
</reference>
<organism evidence="2 3">
    <name type="scientific">Actinotalea ferrariae CF5-4</name>
    <dbReference type="NCBI Taxonomy" id="948458"/>
    <lineage>
        <taxon>Bacteria</taxon>
        <taxon>Bacillati</taxon>
        <taxon>Actinomycetota</taxon>
        <taxon>Actinomycetes</taxon>
        <taxon>Micrococcales</taxon>
        <taxon>Cellulomonadaceae</taxon>
        <taxon>Actinotalea</taxon>
    </lineage>
</organism>
<feature type="region of interest" description="Disordered" evidence="1">
    <location>
        <begin position="1"/>
        <end position="47"/>
    </location>
</feature>
<dbReference type="EMBL" id="AXCW01000004">
    <property type="protein sequence ID" value="EYR65104.1"/>
    <property type="molecule type" value="Genomic_DNA"/>
</dbReference>